<keyword evidence="3 6" id="KW-1133">Transmembrane helix</keyword>
<dbReference type="PANTHER" id="PTHR15549">
    <property type="entry name" value="PAIRED IMMUNOGLOBULIN-LIKE TYPE 2 RECEPTOR"/>
    <property type="match status" value="1"/>
</dbReference>
<accession>A0A5C3PS78</accession>
<dbReference type="GO" id="GO:0071944">
    <property type="term" value="C:cell periphery"/>
    <property type="evidence" value="ECO:0007669"/>
    <property type="project" value="UniProtKB-ARBA"/>
</dbReference>
<sequence>MADVEVILDDTSPFVNYTSGNWVPSNVDVDGASNSVTCAESPGSVSVTYRFHEVVVWAYYWPGDDVPQLTCTVDGKSLQVLDPPDTSSNPDISWQWYVCQAQGLSSQNHTVEITVTEATQSQAFCLDVFDVMMPQAAQILEQSGGNSTSTASTTSATSSSSAGVAAAKKTSTGAIVGGTLGGIILTLVICGALFFWYRRRKQHQYARMTGDDDDFDRHSLHSRRRSTILSSFRFRPWGRRKQRKEPSWVEARHPVFVVPPFLEKSSFVQREDVASTVDFQRAGSVDFPPEDRTVSPQDLGLSDLPVSEKPAEPEEHADVAAPAQTQLISPPITPHSADTDMASPGHSISPPVDSGTK</sequence>
<dbReference type="EMBL" id="ML211092">
    <property type="protein sequence ID" value="TFK88983.1"/>
    <property type="molecule type" value="Genomic_DNA"/>
</dbReference>
<organism evidence="7 8">
    <name type="scientific">Polyporus arcularius HHB13444</name>
    <dbReference type="NCBI Taxonomy" id="1314778"/>
    <lineage>
        <taxon>Eukaryota</taxon>
        <taxon>Fungi</taxon>
        <taxon>Dikarya</taxon>
        <taxon>Basidiomycota</taxon>
        <taxon>Agaricomycotina</taxon>
        <taxon>Agaricomycetes</taxon>
        <taxon>Polyporales</taxon>
        <taxon>Polyporaceae</taxon>
        <taxon>Polyporus</taxon>
    </lineage>
</organism>
<evidence type="ECO:0000256" key="4">
    <source>
        <dbReference type="ARBA" id="ARBA00023136"/>
    </source>
</evidence>
<feature type="region of interest" description="Disordered" evidence="5">
    <location>
        <begin position="143"/>
        <end position="162"/>
    </location>
</feature>
<evidence type="ECO:0000256" key="3">
    <source>
        <dbReference type="ARBA" id="ARBA00022989"/>
    </source>
</evidence>
<evidence type="ECO:0000256" key="5">
    <source>
        <dbReference type="SAM" id="MobiDB-lite"/>
    </source>
</evidence>
<dbReference type="STRING" id="1314778.A0A5C3PS78"/>
<dbReference type="CDD" id="cd12087">
    <property type="entry name" value="TM_EGFR-like"/>
    <property type="match status" value="1"/>
</dbReference>
<dbReference type="InterPro" id="IPR051694">
    <property type="entry name" value="Immunoregulatory_rcpt-like"/>
</dbReference>
<dbReference type="Proteomes" id="UP000308197">
    <property type="component" value="Unassembled WGS sequence"/>
</dbReference>
<evidence type="ECO:0000313" key="8">
    <source>
        <dbReference type="Proteomes" id="UP000308197"/>
    </source>
</evidence>
<dbReference type="InParanoid" id="A0A5C3PS78"/>
<dbReference type="AlphaFoldDB" id="A0A5C3PS78"/>
<name>A0A5C3PS78_9APHY</name>
<comment type="subcellular location">
    <subcellularLocation>
        <location evidence="1">Membrane</location>
        <topology evidence="1">Single-pass membrane protein</topology>
    </subcellularLocation>
</comment>
<evidence type="ECO:0000256" key="2">
    <source>
        <dbReference type="ARBA" id="ARBA00022692"/>
    </source>
</evidence>
<evidence type="ECO:0000256" key="1">
    <source>
        <dbReference type="ARBA" id="ARBA00004167"/>
    </source>
</evidence>
<keyword evidence="8" id="KW-1185">Reference proteome</keyword>
<dbReference type="PANTHER" id="PTHR15549:SF26">
    <property type="entry name" value="AXIAL BUDDING PATTERN PROTEIN 2-RELATED"/>
    <property type="match status" value="1"/>
</dbReference>
<feature type="transmembrane region" description="Helical" evidence="6">
    <location>
        <begin position="174"/>
        <end position="197"/>
    </location>
</feature>
<gene>
    <name evidence="7" type="ORF">K466DRAFT_598176</name>
</gene>
<proteinExistence type="predicted"/>
<evidence type="ECO:0000256" key="6">
    <source>
        <dbReference type="SAM" id="Phobius"/>
    </source>
</evidence>
<feature type="region of interest" description="Disordered" evidence="5">
    <location>
        <begin position="284"/>
        <end position="357"/>
    </location>
</feature>
<dbReference type="GO" id="GO:0016020">
    <property type="term" value="C:membrane"/>
    <property type="evidence" value="ECO:0007669"/>
    <property type="project" value="UniProtKB-SubCell"/>
</dbReference>
<dbReference type="Gene3D" id="1.20.5.510">
    <property type="entry name" value="Single helix bin"/>
    <property type="match status" value="1"/>
</dbReference>
<reference evidence="7 8" key="1">
    <citation type="journal article" date="2019" name="Nat. Ecol. Evol.">
        <title>Megaphylogeny resolves global patterns of mushroom evolution.</title>
        <authorList>
            <person name="Varga T."/>
            <person name="Krizsan K."/>
            <person name="Foldi C."/>
            <person name="Dima B."/>
            <person name="Sanchez-Garcia M."/>
            <person name="Sanchez-Ramirez S."/>
            <person name="Szollosi G.J."/>
            <person name="Szarkandi J.G."/>
            <person name="Papp V."/>
            <person name="Albert L."/>
            <person name="Andreopoulos W."/>
            <person name="Angelini C."/>
            <person name="Antonin V."/>
            <person name="Barry K.W."/>
            <person name="Bougher N.L."/>
            <person name="Buchanan P."/>
            <person name="Buyck B."/>
            <person name="Bense V."/>
            <person name="Catcheside P."/>
            <person name="Chovatia M."/>
            <person name="Cooper J."/>
            <person name="Damon W."/>
            <person name="Desjardin D."/>
            <person name="Finy P."/>
            <person name="Geml J."/>
            <person name="Haridas S."/>
            <person name="Hughes K."/>
            <person name="Justo A."/>
            <person name="Karasinski D."/>
            <person name="Kautmanova I."/>
            <person name="Kiss B."/>
            <person name="Kocsube S."/>
            <person name="Kotiranta H."/>
            <person name="LaButti K.M."/>
            <person name="Lechner B.E."/>
            <person name="Liimatainen K."/>
            <person name="Lipzen A."/>
            <person name="Lukacs Z."/>
            <person name="Mihaltcheva S."/>
            <person name="Morgado L.N."/>
            <person name="Niskanen T."/>
            <person name="Noordeloos M.E."/>
            <person name="Ohm R.A."/>
            <person name="Ortiz-Santana B."/>
            <person name="Ovrebo C."/>
            <person name="Racz N."/>
            <person name="Riley R."/>
            <person name="Savchenko A."/>
            <person name="Shiryaev A."/>
            <person name="Soop K."/>
            <person name="Spirin V."/>
            <person name="Szebenyi C."/>
            <person name="Tomsovsky M."/>
            <person name="Tulloss R.E."/>
            <person name="Uehling J."/>
            <person name="Grigoriev I.V."/>
            <person name="Vagvolgyi C."/>
            <person name="Papp T."/>
            <person name="Martin F.M."/>
            <person name="Miettinen O."/>
            <person name="Hibbett D.S."/>
            <person name="Nagy L.G."/>
        </authorList>
    </citation>
    <scope>NUCLEOTIDE SEQUENCE [LARGE SCALE GENOMIC DNA]</scope>
    <source>
        <strain evidence="7 8">HHB13444</strain>
    </source>
</reference>
<protein>
    <submittedName>
        <fullName evidence="7">Uncharacterized protein</fullName>
    </submittedName>
</protein>
<feature type="compositionally biased region" description="Basic and acidic residues" evidence="5">
    <location>
        <begin position="309"/>
        <end position="318"/>
    </location>
</feature>
<evidence type="ECO:0000313" key="7">
    <source>
        <dbReference type="EMBL" id="TFK88983.1"/>
    </source>
</evidence>
<keyword evidence="2 6" id="KW-0812">Transmembrane</keyword>
<keyword evidence="4 6" id="KW-0472">Membrane</keyword>